<dbReference type="Pfam" id="PF13384">
    <property type="entry name" value="HTH_23"/>
    <property type="match status" value="1"/>
</dbReference>
<dbReference type="Gene3D" id="1.10.10.60">
    <property type="entry name" value="Homeodomain-like"/>
    <property type="match status" value="1"/>
</dbReference>
<dbReference type="RefSeq" id="WP_107475795.1">
    <property type="nucleotide sequence ID" value="NZ_BAAAOQ010000016.1"/>
</dbReference>
<organism evidence="1 2">
    <name type="scientific">Streptomyces bangladeshensis</name>
    <dbReference type="NCBI Taxonomy" id="295352"/>
    <lineage>
        <taxon>Bacteria</taxon>
        <taxon>Bacillati</taxon>
        <taxon>Actinomycetota</taxon>
        <taxon>Actinomycetes</taxon>
        <taxon>Kitasatosporales</taxon>
        <taxon>Streptomycetaceae</taxon>
        <taxon>Streptomyces</taxon>
    </lineage>
</organism>
<name>A0ABN3BT64_9ACTN</name>
<evidence type="ECO:0000313" key="2">
    <source>
        <dbReference type="Proteomes" id="UP001501391"/>
    </source>
</evidence>
<dbReference type="EMBL" id="BAAAOQ010000016">
    <property type="protein sequence ID" value="GAA2199852.1"/>
    <property type="molecule type" value="Genomic_DNA"/>
</dbReference>
<keyword evidence="2" id="KW-1185">Reference proteome</keyword>
<dbReference type="SUPFAM" id="SSF46689">
    <property type="entry name" value="Homeodomain-like"/>
    <property type="match status" value="1"/>
</dbReference>
<dbReference type="InterPro" id="IPR009057">
    <property type="entry name" value="Homeodomain-like_sf"/>
</dbReference>
<dbReference type="Proteomes" id="UP001501391">
    <property type="component" value="Unassembled WGS sequence"/>
</dbReference>
<gene>
    <name evidence="1" type="ORF">GCM10009787_48460</name>
</gene>
<comment type="caution">
    <text evidence="1">The sequence shown here is derived from an EMBL/GenBank/DDBJ whole genome shotgun (WGS) entry which is preliminary data.</text>
</comment>
<evidence type="ECO:0000313" key="1">
    <source>
        <dbReference type="EMBL" id="GAA2199852.1"/>
    </source>
</evidence>
<evidence type="ECO:0008006" key="3">
    <source>
        <dbReference type="Google" id="ProtNLM"/>
    </source>
</evidence>
<sequence>MSRRCRIPDCTRNAAPRRRICWAHKNRLYRYQDPHLKVRNITHPEDIRPVVEDRLPDHGLTFTDRRTAARELAARGVHPAEIAELIGVTERTVYRWQAQARQNAA</sequence>
<protein>
    <recommendedName>
        <fullName evidence="3">Helix-turn-helix domain-containing protein</fullName>
    </recommendedName>
</protein>
<accession>A0ABN3BT64</accession>
<proteinExistence type="predicted"/>
<reference evidence="1 2" key="1">
    <citation type="journal article" date="2019" name="Int. J. Syst. Evol. Microbiol.">
        <title>The Global Catalogue of Microorganisms (GCM) 10K type strain sequencing project: providing services to taxonomists for standard genome sequencing and annotation.</title>
        <authorList>
            <consortium name="The Broad Institute Genomics Platform"/>
            <consortium name="The Broad Institute Genome Sequencing Center for Infectious Disease"/>
            <person name="Wu L."/>
            <person name="Ma J."/>
        </authorList>
    </citation>
    <scope>NUCLEOTIDE SEQUENCE [LARGE SCALE GENOMIC DNA]</scope>
    <source>
        <strain evidence="1 2">JCM 14924</strain>
    </source>
</reference>